<dbReference type="KEGG" id="rgr:FZ934_04215"/>
<proteinExistence type="predicted"/>
<dbReference type="Proteomes" id="UP000326881">
    <property type="component" value="Chromosome"/>
</dbReference>
<sequence>MSNVRKNRAGLSPAINRIKSGNVTHPDLIKLASLGKLKLNVTNVAKEAGRSRTAIATEETPYPKVRNAILPYQNSEGYPQSDTATKRTTVQFHLLKSRAEVRTKEQIIQVLGTQLVSATKQIDELKLKLDKAEEKLARLSQARHTSF</sequence>
<dbReference type="AlphaFoldDB" id="A0A5Q0C1F8"/>
<keyword evidence="1" id="KW-0175">Coiled coil</keyword>
<reference evidence="2 3" key="1">
    <citation type="submission" date="2019-08" db="EMBL/GenBank/DDBJ databases">
        <title>Prosopis cineraria nodule microbiome.</title>
        <authorList>
            <person name="Ali R."/>
            <person name="Chaluvadi S.R."/>
            <person name="Wang X."/>
        </authorList>
    </citation>
    <scope>NUCLEOTIDE SEQUENCE [LARGE SCALE GENOMIC DNA]</scope>
    <source>
        <strain evidence="2 3">BG7</strain>
    </source>
</reference>
<dbReference type="EMBL" id="CP043498">
    <property type="protein sequence ID" value="QFY59706.1"/>
    <property type="molecule type" value="Genomic_DNA"/>
</dbReference>
<gene>
    <name evidence="2" type="ORF">FZ934_04215</name>
</gene>
<evidence type="ECO:0000313" key="2">
    <source>
        <dbReference type="EMBL" id="QFY59706.1"/>
    </source>
</evidence>
<evidence type="ECO:0000313" key="3">
    <source>
        <dbReference type="Proteomes" id="UP000326881"/>
    </source>
</evidence>
<name>A0A5Q0C1F8_9HYPH</name>
<dbReference type="RefSeq" id="WP_153270050.1">
    <property type="nucleotide sequence ID" value="NZ_CP043498.1"/>
</dbReference>
<feature type="coiled-coil region" evidence="1">
    <location>
        <begin position="108"/>
        <end position="142"/>
    </location>
</feature>
<keyword evidence="3" id="KW-1185">Reference proteome</keyword>
<evidence type="ECO:0000256" key="1">
    <source>
        <dbReference type="SAM" id="Coils"/>
    </source>
</evidence>
<dbReference type="OrthoDB" id="7866214at2"/>
<organism evidence="2 3">
    <name type="scientific">Rhizobium grahamii</name>
    <dbReference type="NCBI Taxonomy" id="1120045"/>
    <lineage>
        <taxon>Bacteria</taxon>
        <taxon>Pseudomonadati</taxon>
        <taxon>Pseudomonadota</taxon>
        <taxon>Alphaproteobacteria</taxon>
        <taxon>Hyphomicrobiales</taxon>
        <taxon>Rhizobiaceae</taxon>
        <taxon>Rhizobium/Agrobacterium group</taxon>
        <taxon>Rhizobium</taxon>
    </lineage>
</organism>
<accession>A0A5Q0C1F8</accession>
<protein>
    <submittedName>
        <fullName evidence="2">Uncharacterized protein</fullName>
    </submittedName>
</protein>